<dbReference type="SUPFAM" id="SSF51445">
    <property type="entry name" value="(Trans)glycosidases"/>
    <property type="match status" value="1"/>
</dbReference>
<dbReference type="Pfam" id="PF01510">
    <property type="entry name" value="Amidase_2"/>
    <property type="match status" value="2"/>
</dbReference>
<gene>
    <name evidence="7" type="ORF">SAMN02746019_00009820</name>
</gene>
<dbReference type="GO" id="GO:0008745">
    <property type="term" value="F:N-acetylmuramoyl-L-alanine amidase activity"/>
    <property type="evidence" value="ECO:0007669"/>
    <property type="project" value="UniProtKB-EC"/>
</dbReference>
<dbReference type="EC" id="3.5.1.28" evidence="2"/>
<dbReference type="OrthoDB" id="9811296at2"/>
<dbReference type="AlphaFoldDB" id="A0A212R076"/>
<keyword evidence="4" id="KW-0961">Cell wall biogenesis/degradation</keyword>
<feature type="domain" description="Peptidoglycan recognition protein family" evidence="6">
    <location>
        <begin position="661"/>
        <end position="791"/>
    </location>
</feature>
<feature type="domain" description="N-acetylmuramoyl-L-alanine amidase" evidence="5">
    <location>
        <begin position="676"/>
        <end position="803"/>
    </location>
</feature>
<evidence type="ECO:0000313" key="7">
    <source>
        <dbReference type="EMBL" id="SNB65381.1"/>
    </source>
</evidence>
<evidence type="ECO:0000313" key="8">
    <source>
        <dbReference type="Proteomes" id="UP000197025"/>
    </source>
</evidence>
<evidence type="ECO:0000259" key="5">
    <source>
        <dbReference type="SMART" id="SM00644"/>
    </source>
</evidence>
<dbReference type="GO" id="GO:0071555">
    <property type="term" value="P:cell wall organization"/>
    <property type="evidence" value="ECO:0007669"/>
    <property type="project" value="UniProtKB-KW"/>
</dbReference>
<dbReference type="GO" id="GO:0008270">
    <property type="term" value="F:zinc ion binding"/>
    <property type="evidence" value="ECO:0007669"/>
    <property type="project" value="InterPro"/>
</dbReference>
<dbReference type="InterPro" id="IPR006619">
    <property type="entry name" value="PGRP_domain_met/bac"/>
</dbReference>
<dbReference type="Gene3D" id="3.20.20.80">
    <property type="entry name" value="Glycosidases"/>
    <property type="match status" value="1"/>
</dbReference>
<evidence type="ECO:0000256" key="3">
    <source>
        <dbReference type="ARBA" id="ARBA00022801"/>
    </source>
</evidence>
<dbReference type="GO" id="GO:0009254">
    <property type="term" value="P:peptidoglycan turnover"/>
    <property type="evidence" value="ECO:0007669"/>
    <property type="project" value="TreeGrafter"/>
</dbReference>
<dbReference type="PANTHER" id="PTHR30417:SF1">
    <property type="entry name" value="N-ACETYLMURAMOYL-L-ALANINE AMIDASE AMID"/>
    <property type="match status" value="1"/>
</dbReference>
<dbReference type="SMART" id="SM00644">
    <property type="entry name" value="Ami_2"/>
    <property type="match status" value="1"/>
</dbReference>
<dbReference type="GO" id="GO:0009253">
    <property type="term" value="P:peptidoglycan catabolic process"/>
    <property type="evidence" value="ECO:0007669"/>
    <property type="project" value="InterPro"/>
</dbReference>
<dbReference type="CDD" id="cd06583">
    <property type="entry name" value="PGRP"/>
    <property type="match status" value="1"/>
</dbReference>
<evidence type="ECO:0000256" key="1">
    <source>
        <dbReference type="ARBA" id="ARBA00001561"/>
    </source>
</evidence>
<dbReference type="InParanoid" id="A0A212R076"/>
<reference evidence="8" key="1">
    <citation type="submission" date="2017-06" db="EMBL/GenBank/DDBJ databases">
        <authorList>
            <person name="Varghese N."/>
            <person name="Submissions S."/>
        </authorList>
    </citation>
    <scope>NUCLEOTIDE SEQUENCE [LARGE SCALE GENOMIC DNA]</scope>
    <source>
        <strain evidence="8">JAD2</strain>
    </source>
</reference>
<dbReference type="InterPro" id="IPR051206">
    <property type="entry name" value="NAMLAA_amidase_2"/>
</dbReference>
<keyword evidence="8" id="KW-1185">Reference proteome</keyword>
<dbReference type="SMART" id="SM00701">
    <property type="entry name" value="PGRP"/>
    <property type="match status" value="1"/>
</dbReference>
<dbReference type="Proteomes" id="UP000197025">
    <property type="component" value="Unassembled WGS sequence"/>
</dbReference>
<protein>
    <recommendedName>
        <fullName evidence="2">N-acetylmuramoyl-L-alanine amidase</fullName>
        <ecNumber evidence="2">3.5.1.28</ecNumber>
    </recommendedName>
</protein>
<dbReference type="RefSeq" id="WP_159461638.1">
    <property type="nucleotide sequence ID" value="NZ_FYEK01000027.1"/>
</dbReference>
<comment type="catalytic activity">
    <reaction evidence="1">
        <text>Hydrolyzes the link between N-acetylmuramoyl residues and L-amino acid residues in certain cell-wall glycopeptides.</text>
        <dbReference type="EC" id="3.5.1.28"/>
    </reaction>
</comment>
<dbReference type="PANTHER" id="PTHR30417">
    <property type="entry name" value="N-ACETYLMURAMOYL-L-ALANINE AMIDASE AMID"/>
    <property type="match status" value="1"/>
</dbReference>
<accession>A0A212R076</accession>
<dbReference type="InterPro" id="IPR002502">
    <property type="entry name" value="Amidase_domain"/>
</dbReference>
<evidence type="ECO:0000259" key="6">
    <source>
        <dbReference type="SMART" id="SM00701"/>
    </source>
</evidence>
<evidence type="ECO:0000256" key="4">
    <source>
        <dbReference type="ARBA" id="ARBA00023316"/>
    </source>
</evidence>
<dbReference type="SUPFAM" id="SSF55846">
    <property type="entry name" value="N-acetylmuramoyl-L-alanine amidase-like"/>
    <property type="match status" value="2"/>
</dbReference>
<dbReference type="Gene3D" id="3.40.80.10">
    <property type="entry name" value="Peptidoglycan recognition protein-like"/>
    <property type="match status" value="2"/>
</dbReference>
<proteinExistence type="predicted"/>
<sequence>MAGRSLPVYLYGIHDPGPWRERFRAAGVTGWVIFEETIGADPEDPSGRGSIYREWADAGFGVIVVLNHGRYPNGTLPSSDRYEAFARRCARFVAASPGAHIWIIGNEPNHPQQQPGARLDPRGAVCEAAEWITPERYARCFRLCREWIRNQPGHEEDWVIPAAVAPFTAVLRYPGNPTGDWIVYFHDLIAALGEDLDGIALHVAGQSADPQALAMDLRCPPPYEARRWGFRAYQDFIEAIPPHLRHLPLFITEASMGDQGGRPIPWPDADTGWISEAYTEIHRWNADPAHPPIRCMALYRWQRVDPWFMEGKTGLLRDLDRALTARLRWDVGLQRYPRVTLRMEMPLRDRPEGEPIGRALPTGQAAFAVERTADGRWVALLLPDRGRKGWVPREALTFRGDPQEIPVRRDGPVRLTLRRATALRLAPSPTAPALAELPAGSRGVAELTTSDRRWWRVRWEGGAGWVHALDVALEGDPGRVPTAPCPWADADLQRLNLSLEWIEPLLPRRKPSPWPRRPLEGVRYLILHPLEIPGDLPPQALAEFLIEHKGRLGFPFHFYLTADGRVFWTLPLEAMTDHAGGCGRISVGLAIAGWREGQPLAPTPLDRVARLCAWLMIRFRLGPAQIRTIDELFPSAGAVPFSGAAVREAAQRILKEAGWPIPGLPEPGWRDLPSRAPFPPRPLWRIRELILHHTGTDPAVPAEQIVAFQTERLGLPGPTYHFLVAGDGTLYRIHPLTAAVSHAGADPTRSVSIGLIGDFRRQPPREGQLTATAELIAFLLEHLGLGIEAVKGHEELDGTPCPGGWRTGIAWRGLLWAQVQAIRRRHGLAV</sequence>
<keyword evidence="3" id="KW-0378">Hydrolase</keyword>
<name>A0A212R076_9CHLR</name>
<dbReference type="InterPro" id="IPR017853">
    <property type="entry name" value="GH"/>
</dbReference>
<dbReference type="InterPro" id="IPR036505">
    <property type="entry name" value="Amidase/PGRP_sf"/>
</dbReference>
<dbReference type="EMBL" id="FYEK01000027">
    <property type="protein sequence ID" value="SNB65381.1"/>
    <property type="molecule type" value="Genomic_DNA"/>
</dbReference>
<evidence type="ECO:0000256" key="2">
    <source>
        <dbReference type="ARBA" id="ARBA00011901"/>
    </source>
</evidence>
<organism evidence="7 8">
    <name type="scientific">Thermoflexus hugenholtzii JAD2</name>
    <dbReference type="NCBI Taxonomy" id="877466"/>
    <lineage>
        <taxon>Bacteria</taxon>
        <taxon>Bacillati</taxon>
        <taxon>Chloroflexota</taxon>
        <taxon>Thermoflexia</taxon>
        <taxon>Thermoflexales</taxon>
        <taxon>Thermoflexaceae</taxon>
        <taxon>Thermoflexus</taxon>
    </lineage>
</organism>